<feature type="compositionally biased region" description="Low complexity" evidence="17">
    <location>
        <begin position="1634"/>
        <end position="1650"/>
    </location>
</feature>
<dbReference type="GO" id="GO:0046974">
    <property type="term" value="F:histone H3K9 methyltransferase activity"/>
    <property type="evidence" value="ECO:0007669"/>
    <property type="project" value="TreeGrafter"/>
</dbReference>
<evidence type="ECO:0000259" key="21">
    <source>
        <dbReference type="PROSITE" id="PS50982"/>
    </source>
</evidence>
<dbReference type="EMBL" id="LR824033">
    <property type="protein sequence ID" value="CAH0601990.1"/>
    <property type="molecule type" value="Genomic_DNA"/>
</dbReference>
<feature type="compositionally biased region" description="Basic and acidic residues" evidence="17">
    <location>
        <begin position="2028"/>
        <end position="2041"/>
    </location>
</feature>
<feature type="domain" description="MBD" evidence="21">
    <location>
        <begin position="1724"/>
        <end position="1790"/>
    </location>
</feature>
<keyword evidence="5" id="KW-0489">Methyltransferase</keyword>
<dbReference type="PROSITE" id="PS50280">
    <property type="entry name" value="SET"/>
    <property type="match status" value="1"/>
</dbReference>
<dbReference type="InterPro" id="IPR051516">
    <property type="entry name" value="SETDB_methyltransferase"/>
</dbReference>
<dbReference type="GO" id="GO:0005634">
    <property type="term" value="C:nucleus"/>
    <property type="evidence" value="ECO:0007669"/>
    <property type="project" value="UniProtKB-SubCell"/>
</dbReference>
<feature type="compositionally biased region" description="Acidic residues" evidence="17">
    <location>
        <begin position="2010"/>
        <end position="2027"/>
    </location>
</feature>
<dbReference type="InterPro" id="IPR002999">
    <property type="entry name" value="Tudor"/>
</dbReference>
<dbReference type="SUPFAM" id="SSF82199">
    <property type="entry name" value="SET domain"/>
    <property type="match status" value="1"/>
</dbReference>
<keyword evidence="4" id="KW-0678">Repressor</keyword>
<evidence type="ECO:0000313" key="23">
    <source>
        <dbReference type="Proteomes" id="UP001154114"/>
    </source>
</evidence>
<keyword evidence="13 16" id="KW-0175">Coiled coil</keyword>
<feature type="region of interest" description="Disordered" evidence="17">
    <location>
        <begin position="1304"/>
        <end position="1341"/>
    </location>
</feature>
<feature type="compositionally biased region" description="Basic and acidic residues" evidence="17">
    <location>
        <begin position="355"/>
        <end position="413"/>
    </location>
</feature>
<evidence type="ECO:0000256" key="15">
    <source>
        <dbReference type="ARBA" id="ARBA00023242"/>
    </source>
</evidence>
<keyword evidence="3" id="KW-0158">Chromosome</keyword>
<feature type="compositionally biased region" description="Polar residues" evidence="17">
    <location>
        <begin position="22"/>
        <end position="44"/>
    </location>
</feature>
<evidence type="ECO:0000259" key="20">
    <source>
        <dbReference type="PROSITE" id="PS50868"/>
    </source>
</evidence>
<dbReference type="GO" id="GO:0008270">
    <property type="term" value="F:zinc ion binding"/>
    <property type="evidence" value="ECO:0007669"/>
    <property type="project" value="InterPro"/>
</dbReference>
<keyword evidence="23" id="KW-1185">Reference proteome</keyword>
<feature type="region of interest" description="Disordered" evidence="17">
    <location>
        <begin position="1"/>
        <end position="70"/>
    </location>
</feature>
<sequence>MSGTQEKGNNNEEDAALNEDLVNSNTETSSKSGTAGIPTTSTEKTVGGIAKSIPPSSNVTEATFNKESGDTEKAKVNYIDKIDGDKSFLDSGKGSGDHTAMETDPISKAIINKKSDEITAKDDSMDFTDEDMELKWDDDDDDEDIEFSANISRLTEEQLLQDDSIPDVIKTNTKDDEPTDLNILGENSNADTSKAATDNVIYNKEIKSSDTEIPKMETANNEGNKKNDVTNSLVTEDGQEKTVEVTQEASVSSIKELLADVDEALEEEEDKNNDSNQEVAEIMEILQDIRSKSIVPYVVKNTEFIGDGDNDKTDDVENKIDDDDKNKVSEGILLETVDKIDKTEMDVSMDVNEEELLKDNNDDKDKIVENVEKQVLDDESNKIDKEKPQVADDNLKNDKDQGETNEELPKDDENQIMDMDEVVDDQNDKVDQISTAIDDAKSPVANQDKIDDDGDQIPSNFTDEVAEKGDRIPESLKTSDIIDCDSSKEEEDIELVPEDATNVKNNTDLVPEGKLSENIDNDKILDEENKLTIEQNNAKSIENLINDLTSGDVAEKTEVYEKETKTNSENEELPIVPSKDNNLTEKEITESSKIDKNIQEKEISSETTLERDTASKIICLDDSPVQVKKPHSLHKPDAMLEIPSQDLIDIDEELSIIDQSDSPEDKSDSKSIKDVKDTVENSEEDEGKVVKDIKDMVEDLEKNKREVVKDIKDSIEDSEGKEKDVEVDVKETVPETVEEGMERMFAEDPVKEAEAVASTSKDIQPASLVQADANDIPEMTDSLGLLAESARVTGDDDNDDADDDDDDHYESSNQVSPYQSDDSNAPHSEIDVVREREQQQKDTESPGVRENEFQFTISSVESASPQKGIARDMDTESVPLEQQQMDIDTVKLSDTSDNEDKDQIKQLTQNEMKARDEKTPEREPKTSPSKSISQQSPAKPSPDRVKKLGIQTLQQDQIVNIVDLQESSSSEDEIPEEPAVEDSPPSPDPVSLPPSPDARVTTINIPSGIEVMTSGGTTSELVTKEGEIVVSNIPKPKPQRPARLNTSEVSIKTVSNTEPMVIPETMINLPPETQIKPKLGLEIFSLDSDEEESAPKATPPLSPKLEVPDRRIKCMNYSCTSDNKVTFIVADARVTAFYEAGRKKRTMVCQTCADVVYKRAEHLIEGIKDFTPLLDLQMSNQSHELVEISDSESEDEEEADPQPDKQGIGEKTAKFLEDNLAEMFNSTWKKYELDARLRETQILLEEEMDQIERETKDLDSVFASYQQVTDNLRRELYAAFSPSRAELPALTIVDKPGLKYVGHEPNQLELRGDKRRKSSVSEQPTKRPAIPLGYAPLDDSPKDKIVPDIKISNEEDKDISVVRLSMELAPADLPPPGSISRPPLRVGMPVYAMKNAFGPWLKGRILEIQPRVSNVHNSFSVCRVKFDHKTKTNAKILPARCVAYAEPSDVRMTIGTRLIALFKDSNKRESYYSGVVAEIPNPVNNYRYLVFFDDGYAQYVHHPFTRLVCESSPLVWEEVHPFSREFVMEYLLKYPERPMVRLHEGQHLKTEWNGKWWPSRVSRVDASLAQVMFVGDGRREWIYRGSTRLAPLYLALRAAERHRPRPMPRSKAQAGSNMPYVEYTRSDEPEAPKQQPATAETEVEQQQQQTEEIRHQRAVAKKSTVSHVQTPPQDVPKINVHDSHAKESRVVYYTPKNAVRPYKMTPHRCGPQCKRSDVLTLKELRTYNPLAKPLLSGWERQLVRFKGNKEVMYRAPCGRRLRNMAELHHYLRLIDCELPVDLFDFNPLTHCLAEFVMHRCLVGKKDLSHGKENVPVPCVNFFDESLPEFCSYNTERTPTAGVPLNLDPEFLCGCDCTDDCVDKEKCACWRMTMEGARTIGLEGPSVGYVYKRLPEPLPSGIYECNSRCKCRDTCLNRVAQHPLQLKLQVFKTENRGWGIRALNDVPKGSFLCVYAGNLLTDATANLDGLNEGDEYLAELDYIEVVEQMKEGYEEDIPEADKKLDKKESKQEDDDEEESESSTSEDDDTASKTDKEDDDFRPGHIGLGVMEFNKRLRRRGKKVKEEPPQENTTTPSAEKKDPNGEEDCITISDDEEVREPSSFSVKAGMGANDFVSKYRSVRSYFGEDEACYIMDAKVQGNIGRYLNHSCCPNVFVQNVFVDTHDPRFPWVAFFALSHIKAGTELTWNYNYDVGSVPGKVLYCYCGAPNCRGRLL</sequence>
<evidence type="ECO:0000256" key="2">
    <source>
        <dbReference type="ARBA" id="ARBA00004286"/>
    </source>
</evidence>
<evidence type="ECO:0000256" key="5">
    <source>
        <dbReference type="ARBA" id="ARBA00022603"/>
    </source>
</evidence>
<keyword evidence="12" id="KW-0805">Transcription regulation</keyword>
<keyword evidence="7" id="KW-0949">S-adenosyl-L-methionine</keyword>
<evidence type="ECO:0000256" key="12">
    <source>
        <dbReference type="ARBA" id="ARBA00023015"/>
    </source>
</evidence>
<dbReference type="GO" id="GO:0003677">
    <property type="term" value="F:DNA binding"/>
    <property type="evidence" value="ECO:0007669"/>
    <property type="project" value="InterPro"/>
</dbReference>
<dbReference type="Gene3D" id="3.30.890.10">
    <property type="entry name" value="Methyl-cpg-binding Protein 2, Chain A"/>
    <property type="match status" value="1"/>
</dbReference>
<dbReference type="Gene3D" id="2.170.270.10">
    <property type="entry name" value="SET domain"/>
    <property type="match status" value="2"/>
</dbReference>
<dbReference type="InterPro" id="IPR003616">
    <property type="entry name" value="Post-SET_dom"/>
</dbReference>
<comment type="subcellular location">
    <subcellularLocation>
        <location evidence="2">Chromosome</location>
    </subcellularLocation>
    <subcellularLocation>
        <location evidence="1">Nucleus</location>
    </subcellularLocation>
</comment>
<evidence type="ECO:0000313" key="22">
    <source>
        <dbReference type="EMBL" id="CAH0601990.1"/>
    </source>
</evidence>
<dbReference type="GO" id="GO:0005694">
    <property type="term" value="C:chromosome"/>
    <property type="evidence" value="ECO:0007669"/>
    <property type="project" value="UniProtKB-SubCell"/>
</dbReference>
<feature type="region of interest" description="Disordered" evidence="17">
    <location>
        <begin position="435"/>
        <end position="459"/>
    </location>
</feature>
<evidence type="ECO:0000259" key="18">
    <source>
        <dbReference type="PROSITE" id="PS50280"/>
    </source>
</evidence>
<evidence type="ECO:0000256" key="8">
    <source>
        <dbReference type="ARBA" id="ARBA00022723"/>
    </source>
</evidence>
<feature type="region of interest" description="Disordered" evidence="17">
    <location>
        <begin position="304"/>
        <end position="328"/>
    </location>
</feature>
<dbReference type="GO" id="GO:0070828">
    <property type="term" value="P:heterochromatin organization"/>
    <property type="evidence" value="ECO:0007669"/>
    <property type="project" value="TreeGrafter"/>
</dbReference>
<dbReference type="GO" id="GO:0032259">
    <property type="term" value="P:methylation"/>
    <property type="evidence" value="ECO:0007669"/>
    <property type="project" value="UniProtKB-KW"/>
</dbReference>
<feature type="compositionally biased region" description="Acidic residues" evidence="17">
    <location>
        <begin position="795"/>
        <end position="808"/>
    </location>
</feature>
<dbReference type="PANTHER" id="PTHR46024:SF1">
    <property type="entry name" value="HISTONE-LYSINE N-METHYLTRANSFERASE EGGLESS"/>
    <property type="match status" value="1"/>
</dbReference>
<feature type="domain" description="SET" evidence="18">
    <location>
        <begin position="1925"/>
        <end position="2189"/>
    </location>
</feature>
<feature type="compositionally biased region" description="Basic and acidic residues" evidence="17">
    <location>
        <begin position="582"/>
        <end position="591"/>
    </location>
</feature>
<evidence type="ECO:0000256" key="11">
    <source>
        <dbReference type="ARBA" id="ARBA00022853"/>
    </source>
</evidence>
<dbReference type="InterPro" id="IPR047232">
    <property type="entry name" value="SETDB1/2-like_MBD"/>
</dbReference>
<feature type="domain" description="Pre-SET" evidence="19">
    <location>
        <begin position="1852"/>
        <end position="1922"/>
    </location>
</feature>
<dbReference type="SMART" id="SM00333">
    <property type="entry name" value="TUDOR"/>
    <property type="match status" value="2"/>
</dbReference>
<dbReference type="InterPro" id="IPR001214">
    <property type="entry name" value="SET_dom"/>
</dbReference>
<feature type="compositionally biased region" description="Polar residues" evidence="17">
    <location>
        <begin position="926"/>
        <end position="938"/>
    </location>
</feature>
<name>A0A9P0BXR6_CHRIL</name>
<dbReference type="SMART" id="SM00468">
    <property type="entry name" value="PreSET"/>
    <property type="match status" value="1"/>
</dbReference>
<dbReference type="Pfam" id="PF05033">
    <property type="entry name" value="Pre-SET"/>
    <property type="match status" value="1"/>
</dbReference>
<evidence type="ECO:0000256" key="14">
    <source>
        <dbReference type="ARBA" id="ARBA00023163"/>
    </source>
</evidence>
<keyword evidence="14" id="KW-0804">Transcription</keyword>
<organism evidence="22 23">
    <name type="scientific">Chrysodeixis includens</name>
    <name type="common">Soybean looper</name>
    <name type="synonym">Pseudoplusia includens</name>
    <dbReference type="NCBI Taxonomy" id="689277"/>
    <lineage>
        <taxon>Eukaryota</taxon>
        <taxon>Metazoa</taxon>
        <taxon>Ecdysozoa</taxon>
        <taxon>Arthropoda</taxon>
        <taxon>Hexapoda</taxon>
        <taxon>Insecta</taxon>
        <taxon>Pterygota</taxon>
        <taxon>Neoptera</taxon>
        <taxon>Endopterygota</taxon>
        <taxon>Lepidoptera</taxon>
        <taxon>Glossata</taxon>
        <taxon>Ditrysia</taxon>
        <taxon>Noctuoidea</taxon>
        <taxon>Noctuidae</taxon>
        <taxon>Plusiinae</taxon>
        <taxon>Chrysodeixis</taxon>
    </lineage>
</organism>
<feature type="region of interest" description="Disordered" evidence="17">
    <location>
        <begin position="560"/>
        <end position="591"/>
    </location>
</feature>
<dbReference type="GO" id="GO:0010629">
    <property type="term" value="P:negative regulation of gene expression"/>
    <property type="evidence" value="ECO:0007669"/>
    <property type="project" value="TreeGrafter"/>
</dbReference>
<evidence type="ECO:0000256" key="16">
    <source>
        <dbReference type="SAM" id="Coils"/>
    </source>
</evidence>
<accession>A0A9P0BXR6</accession>
<feature type="compositionally biased region" description="Basic and acidic residues" evidence="17">
    <location>
        <begin position="663"/>
        <end position="679"/>
    </location>
</feature>
<dbReference type="Pfam" id="PF01429">
    <property type="entry name" value="MBD"/>
    <property type="match status" value="1"/>
</dbReference>
<proteinExistence type="predicted"/>
<feature type="region of interest" description="Disordered" evidence="17">
    <location>
        <begin position="1993"/>
        <end position="2044"/>
    </location>
</feature>
<keyword evidence="10" id="KW-0862">Zinc</keyword>
<feature type="region of interest" description="Disordered" evidence="17">
    <location>
        <begin position="1626"/>
        <end position="1654"/>
    </location>
</feature>
<dbReference type="InterPro" id="IPR041291">
    <property type="entry name" value="TUDOR_5"/>
</dbReference>
<keyword evidence="6" id="KW-0808">Transferase</keyword>
<feature type="region of interest" description="Disordered" evidence="17">
    <location>
        <begin position="751"/>
        <end position="999"/>
    </location>
</feature>
<evidence type="ECO:0000256" key="10">
    <source>
        <dbReference type="ARBA" id="ARBA00022833"/>
    </source>
</evidence>
<dbReference type="CDD" id="cd01395">
    <property type="entry name" value="HMT_MBD"/>
    <property type="match status" value="1"/>
</dbReference>
<feature type="domain" description="Post-SET" evidence="20">
    <location>
        <begin position="2198"/>
        <end position="2214"/>
    </location>
</feature>
<feature type="compositionally biased region" description="Pro residues" evidence="17">
    <location>
        <begin position="984"/>
        <end position="996"/>
    </location>
</feature>
<dbReference type="Pfam" id="PF18358">
    <property type="entry name" value="Tudor_4"/>
    <property type="match status" value="1"/>
</dbReference>
<evidence type="ECO:0000256" key="1">
    <source>
        <dbReference type="ARBA" id="ARBA00004123"/>
    </source>
</evidence>
<keyword evidence="8" id="KW-0479">Metal-binding</keyword>
<dbReference type="InterPro" id="IPR016177">
    <property type="entry name" value="DNA-bd_dom_sf"/>
</dbReference>
<feature type="coiled-coil region" evidence="16">
    <location>
        <begin position="251"/>
        <end position="285"/>
    </location>
</feature>
<dbReference type="SMART" id="SM00317">
    <property type="entry name" value="SET"/>
    <property type="match status" value="1"/>
</dbReference>
<feature type="compositionally biased region" description="Basic and acidic residues" evidence="17">
    <location>
        <begin position="1998"/>
        <end position="2009"/>
    </location>
</feature>
<evidence type="ECO:0000256" key="7">
    <source>
        <dbReference type="ARBA" id="ARBA00022691"/>
    </source>
</evidence>
<feature type="region of interest" description="Disordered" evidence="17">
    <location>
        <begin position="164"/>
        <end position="191"/>
    </location>
</feature>
<keyword evidence="15" id="KW-0539">Nucleus</keyword>
<feature type="compositionally biased region" description="Basic and acidic residues" evidence="17">
    <location>
        <begin position="912"/>
        <end position="925"/>
    </location>
</feature>
<feature type="region of interest" description="Disordered" evidence="17">
    <location>
        <begin position="656"/>
        <end position="686"/>
    </location>
</feature>
<dbReference type="Pfam" id="PF18359">
    <property type="entry name" value="Tudor_5"/>
    <property type="match status" value="1"/>
</dbReference>
<dbReference type="SUPFAM" id="SSF54171">
    <property type="entry name" value="DNA-binding domain"/>
    <property type="match status" value="1"/>
</dbReference>
<dbReference type="InterPro" id="IPR046341">
    <property type="entry name" value="SET_dom_sf"/>
</dbReference>
<feature type="region of interest" description="Disordered" evidence="17">
    <location>
        <begin position="86"/>
        <end position="108"/>
    </location>
</feature>
<reference evidence="22" key="1">
    <citation type="submission" date="2021-12" db="EMBL/GenBank/DDBJ databases">
        <authorList>
            <person name="King R."/>
        </authorList>
    </citation>
    <scope>NUCLEOTIDE SEQUENCE</scope>
</reference>
<feature type="compositionally biased region" description="Polar residues" evidence="17">
    <location>
        <begin position="853"/>
        <end position="865"/>
    </location>
</feature>
<feature type="region of interest" description="Disordered" evidence="17">
    <location>
        <begin position="713"/>
        <end position="733"/>
    </location>
</feature>
<dbReference type="InterPro" id="IPR041292">
    <property type="entry name" value="Tudor_4"/>
</dbReference>
<feature type="compositionally biased region" description="Acidic residues" evidence="17">
    <location>
        <begin position="969"/>
        <end position="980"/>
    </location>
</feature>
<dbReference type="CDD" id="cd21181">
    <property type="entry name" value="Tudor_SETDB1_rpt2"/>
    <property type="match status" value="1"/>
</dbReference>
<dbReference type="CDD" id="cd20382">
    <property type="entry name" value="Tudor_SETDB1_rpt1"/>
    <property type="match status" value="1"/>
</dbReference>
<evidence type="ECO:0000259" key="19">
    <source>
        <dbReference type="PROSITE" id="PS50867"/>
    </source>
</evidence>
<evidence type="ECO:0000256" key="9">
    <source>
        <dbReference type="ARBA" id="ARBA00022737"/>
    </source>
</evidence>
<dbReference type="OrthoDB" id="5792673at2759"/>
<dbReference type="PROSITE" id="PS50982">
    <property type="entry name" value="MBD"/>
    <property type="match status" value="1"/>
</dbReference>
<dbReference type="SMART" id="SM00391">
    <property type="entry name" value="MBD"/>
    <property type="match status" value="1"/>
</dbReference>
<evidence type="ECO:0000256" key="17">
    <source>
        <dbReference type="SAM" id="MobiDB-lite"/>
    </source>
</evidence>
<dbReference type="Proteomes" id="UP001154114">
    <property type="component" value="Chromosome 30"/>
</dbReference>
<feature type="region of interest" description="Disordered" evidence="17">
    <location>
        <begin position="2056"/>
        <end position="2087"/>
    </location>
</feature>
<keyword evidence="11" id="KW-0156">Chromatin regulator</keyword>
<dbReference type="Gene3D" id="2.30.30.140">
    <property type="match status" value="2"/>
</dbReference>
<dbReference type="InterPro" id="IPR001739">
    <property type="entry name" value="Methyl_CpG_DNA-bd"/>
</dbReference>
<evidence type="ECO:0000256" key="13">
    <source>
        <dbReference type="ARBA" id="ARBA00023054"/>
    </source>
</evidence>
<feature type="compositionally biased region" description="Basic and acidic residues" evidence="17">
    <location>
        <begin position="828"/>
        <end position="852"/>
    </location>
</feature>
<keyword evidence="9" id="KW-0677">Repeat</keyword>
<evidence type="ECO:0000256" key="4">
    <source>
        <dbReference type="ARBA" id="ARBA00022491"/>
    </source>
</evidence>
<dbReference type="PANTHER" id="PTHR46024">
    <property type="entry name" value="HISTONE-LYSINE N-METHYLTRANSFERASE EGGLESS"/>
    <property type="match status" value="1"/>
</dbReference>
<dbReference type="PROSITE" id="PS50867">
    <property type="entry name" value="PRE_SET"/>
    <property type="match status" value="1"/>
</dbReference>
<evidence type="ECO:0000256" key="3">
    <source>
        <dbReference type="ARBA" id="ARBA00022454"/>
    </source>
</evidence>
<feature type="compositionally biased region" description="Acidic residues" evidence="17">
    <location>
        <begin position="1187"/>
        <end position="1201"/>
    </location>
</feature>
<evidence type="ECO:0000256" key="6">
    <source>
        <dbReference type="ARBA" id="ARBA00022679"/>
    </source>
</evidence>
<feature type="compositionally biased region" description="Basic and acidic residues" evidence="17">
    <location>
        <begin position="309"/>
        <end position="328"/>
    </location>
</feature>
<feature type="region of interest" description="Disordered" evidence="17">
    <location>
        <begin position="209"/>
        <end position="248"/>
    </location>
</feature>
<dbReference type="Pfam" id="PF00856">
    <property type="entry name" value="SET"/>
    <property type="match status" value="1"/>
</dbReference>
<evidence type="ECO:0008006" key="24">
    <source>
        <dbReference type="Google" id="ProtNLM"/>
    </source>
</evidence>
<gene>
    <name evidence="22" type="ORF">CINC_LOCUS9846</name>
</gene>
<dbReference type="InterPro" id="IPR007728">
    <property type="entry name" value="Pre-SET_dom"/>
</dbReference>
<feature type="compositionally biased region" description="Polar residues" evidence="17">
    <location>
        <begin position="54"/>
        <end position="66"/>
    </location>
</feature>
<feature type="region of interest" description="Disordered" evidence="17">
    <location>
        <begin position="1184"/>
        <end position="1209"/>
    </location>
</feature>
<dbReference type="PROSITE" id="PS50868">
    <property type="entry name" value="POST_SET"/>
    <property type="match status" value="1"/>
</dbReference>
<feature type="region of interest" description="Disordered" evidence="17">
    <location>
        <begin position="352"/>
        <end position="417"/>
    </location>
</feature>
<feature type="compositionally biased region" description="Polar residues" evidence="17">
    <location>
        <begin position="811"/>
        <end position="826"/>
    </location>
</feature>
<protein>
    <recommendedName>
        <fullName evidence="24">Histone-lysine N-methyltransferase eggless</fullName>
    </recommendedName>
</protein>
<dbReference type="CDD" id="cd10517">
    <property type="entry name" value="SET_SETDB1"/>
    <property type="match status" value="1"/>
</dbReference>